<evidence type="ECO:0000256" key="1">
    <source>
        <dbReference type="SAM" id="SignalP"/>
    </source>
</evidence>
<gene>
    <name evidence="2" type="ORF">ACFPN5_13355</name>
</gene>
<protein>
    <submittedName>
        <fullName evidence="2">DUF4019 domain-containing protein</fullName>
    </submittedName>
</protein>
<sequence>MKAFAALVAAAAAFAVSAAHAQSSTPAAAPVAASAAASPKADANADTAAAVDAANRWLALMDAGQAVEAWDQAAPILQSAVTRTAWMDVGKSVRAPLGAVKSRRLASSVFTRTLPGAPEGEYVVVRYTTDFTSRAGITETVVPMRQPDGSWKVTTYRFR</sequence>
<evidence type="ECO:0000313" key="3">
    <source>
        <dbReference type="Proteomes" id="UP001596050"/>
    </source>
</evidence>
<evidence type="ECO:0000313" key="2">
    <source>
        <dbReference type="EMBL" id="MFC5460791.1"/>
    </source>
</evidence>
<keyword evidence="1" id="KW-0732">Signal</keyword>
<name>A0ABW0L7N8_9BURK</name>
<organism evidence="2 3">
    <name type="scientific">Massilia niabensis</name>
    <dbReference type="NCBI Taxonomy" id="544910"/>
    <lineage>
        <taxon>Bacteria</taxon>
        <taxon>Pseudomonadati</taxon>
        <taxon>Pseudomonadota</taxon>
        <taxon>Betaproteobacteria</taxon>
        <taxon>Burkholderiales</taxon>
        <taxon>Oxalobacteraceae</taxon>
        <taxon>Telluria group</taxon>
        <taxon>Massilia</taxon>
    </lineage>
</organism>
<dbReference type="RefSeq" id="WP_379784003.1">
    <property type="nucleotide sequence ID" value="NZ_JBHSMU010000014.1"/>
</dbReference>
<keyword evidence="3" id="KW-1185">Reference proteome</keyword>
<dbReference type="EMBL" id="JBHSMU010000014">
    <property type="protein sequence ID" value="MFC5460791.1"/>
    <property type="molecule type" value="Genomic_DNA"/>
</dbReference>
<reference evidence="3" key="1">
    <citation type="journal article" date="2019" name="Int. J. Syst. Evol. Microbiol.">
        <title>The Global Catalogue of Microorganisms (GCM) 10K type strain sequencing project: providing services to taxonomists for standard genome sequencing and annotation.</title>
        <authorList>
            <consortium name="The Broad Institute Genomics Platform"/>
            <consortium name="The Broad Institute Genome Sequencing Center for Infectious Disease"/>
            <person name="Wu L."/>
            <person name="Ma J."/>
        </authorList>
    </citation>
    <scope>NUCLEOTIDE SEQUENCE [LARGE SCALE GENOMIC DNA]</scope>
    <source>
        <strain evidence="3">KACC 12649</strain>
    </source>
</reference>
<proteinExistence type="predicted"/>
<feature type="chain" id="PRO_5045771116" evidence="1">
    <location>
        <begin position="22"/>
        <end position="159"/>
    </location>
</feature>
<dbReference type="Pfam" id="PF13211">
    <property type="entry name" value="DUF4019"/>
    <property type="match status" value="1"/>
</dbReference>
<dbReference type="InterPro" id="IPR025091">
    <property type="entry name" value="DUF4019"/>
</dbReference>
<comment type="caution">
    <text evidence="2">The sequence shown here is derived from an EMBL/GenBank/DDBJ whole genome shotgun (WGS) entry which is preliminary data.</text>
</comment>
<dbReference type="Proteomes" id="UP001596050">
    <property type="component" value="Unassembled WGS sequence"/>
</dbReference>
<feature type="signal peptide" evidence="1">
    <location>
        <begin position="1"/>
        <end position="21"/>
    </location>
</feature>
<accession>A0ABW0L7N8</accession>